<protein>
    <submittedName>
        <fullName evidence="2">Class I SAM-dependent methyltransferase</fullName>
    </submittedName>
</protein>
<sequence>MNFDDEAKNWDTERRINRAKVIANKISNSININKNFSAMEFGCGTGLISFNLYNKFKEITLIDSSKGMIDILNYKINKYKVNNMTAKNLDIFDENSLNMKYDVIYSSMALHHIYNTEKIIKKFYELLNENGYLCIVDLDKDDGSFHKEDPNFNGHNGFDQEELKGVFSSAGFNDVESSTFFNGIKVIDGKKNKYSLFLMRARKVEN</sequence>
<dbReference type="PANTHER" id="PTHR43861">
    <property type="entry name" value="TRANS-ACONITATE 2-METHYLTRANSFERASE-RELATED"/>
    <property type="match status" value="1"/>
</dbReference>
<keyword evidence="1" id="KW-0808">Transferase</keyword>
<dbReference type="InterPro" id="IPR029063">
    <property type="entry name" value="SAM-dependent_MTases_sf"/>
</dbReference>
<name>A0ABS7ASM7_9CLOT</name>
<gene>
    <name evidence="2" type="ORF">KYD98_11165</name>
</gene>
<reference evidence="2 3" key="1">
    <citation type="submission" date="2021-07" db="EMBL/GenBank/DDBJ databases">
        <title>Clostridium weizhouense sp. nov., an anaerobic bacterium isolated from activated sludge of Petroleum wastewater.</title>
        <authorList>
            <person name="Li Q."/>
        </authorList>
    </citation>
    <scope>NUCLEOTIDE SEQUENCE [LARGE SCALE GENOMIC DNA]</scope>
    <source>
        <strain evidence="2 3">YB-6</strain>
    </source>
</reference>
<dbReference type="CDD" id="cd02440">
    <property type="entry name" value="AdoMet_MTases"/>
    <property type="match status" value="1"/>
</dbReference>
<dbReference type="GO" id="GO:0008168">
    <property type="term" value="F:methyltransferase activity"/>
    <property type="evidence" value="ECO:0007669"/>
    <property type="project" value="UniProtKB-KW"/>
</dbReference>
<dbReference type="Proteomes" id="UP001519921">
    <property type="component" value="Unassembled WGS sequence"/>
</dbReference>
<evidence type="ECO:0000313" key="2">
    <source>
        <dbReference type="EMBL" id="MBW6410656.1"/>
    </source>
</evidence>
<dbReference type="Pfam" id="PF13489">
    <property type="entry name" value="Methyltransf_23"/>
    <property type="match status" value="1"/>
</dbReference>
<keyword evidence="3" id="KW-1185">Reference proteome</keyword>
<keyword evidence="2" id="KW-0489">Methyltransferase</keyword>
<evidence type="ECO:0000313" key="3">
    <source>
        <dbReference type="Proteomes" id="UP001519921"/>
    </source>
</evidence>
<dbReference type="PANTHER" id="PTHR43861:SF3">
    <property type="entry name" value="PUTATIVE (AFU_ORTHOLOGUE AFUA_2G14390)-RELATED"/>
    <property type="match status" value="1"/>
</dbReference>
<organism evidence="2 3">
    <name type="scientific">Clostridium weizhouense</name>
    <dbReference type="NCBI Taxonomy" id="2859781"/>
    <lineage>
        <taxon>Bacteria</taxon>
        <taxon>Bacillati</taxon>
        <taxon>Bacillota</taxon>
        <taxon>Clostridia</taxon>
        <taxon>Eubacteriales</taxon>
        <taxon>Clostridiaceae</taxon>
        <taxon>Clostridium</taxon>
    </lineage>
</organism>
<proteinExistence type="predicted"/>
<accession>A0ABS7ASM7</accession>
<dbReference type="RefSeq" id="WP_219780118.1">
    <property type="nucleotide sequence ID" value="NZ_JAHXPT010000008.1"/>
</dbReference>
<dbReference type="SUPFAM" id="SSF53335">
    <property type="entry name" value="S-adenosyl-L-methionine-dependent methyltransferases"/>
    <property type="match status" value="1"/>
</dbReference>
<dbReference type="GO" id="GO:0032259">
    <property type="term" value="P:methylation"/>
    <property type="evidence" value="ECO:0007669"/>
    <property type="project" value="UniProtKB-KW"/>
</dbReference>
<dbReference type="EMBL" id="JAHXPT010000008">
    <property type="protein sequence ID" value="MBW6410656.1"/>
    <property type="molecule type" value="Genomic_DNA"/>
</dbReference>
<comment type="caution">
    <text evidence="2">The sequence shown here is derived from an EMBL/GenBank/DDBJ whole genome shotgun (WGS) entry which is preliminary data.</text>
</comment>
<evidence type="ECO:0000256" key="1">
    <source>
        <dbReference type="ARBA" id="ARBA00022679"/>
    </source>
</evidence>
<dbReference type="Gene3D" id="3.40.50.150">
    <property type="entry name" value="Vaccinia Virus protein VP39"/>
    <property type="match status" value="1"/>
</dbReference>